<dbReference type="Proteomes" id="UP000189443">
    <property type="component" value="Chromosome"/>
</dbReference>
<evidence type="ECO:0000313" key="3">
    <source>
        <dbReference type="Proteomes" id="UP000189443"/>
    </source>
</evidence>
<gene>
    <name evidence="2" type="ORF">B1H29_33950</name>
</gene>
<evidence type="ECO:0000256" key="1">
    <source>
        <dbReference type="SAM" id="MobiDB-lite"/>
    </source>
</evidence>
<sequence length="37" mass="3757">MVLPAVGRLFLCGLREPAPLPTKPAVGTPAAGDADVR</sequence>
<dbReference type="KEGG" id="spac:B1H29_33950"/>
<dbReference type="AlphaFoldDB" id="A0A1S6JKW0"/>
<reference evidence="2 3" key="1">
    <citation type="submission" date="2017-02" db="EMBL/GenBank/DDBJ databases">
        <title>Streptomyces pactum ACT12 Genome sequencing and assembly.</title>
        <authorList>
            <person name="Xue Q."/>
            <person name="Yan X."/>
            <person name="Jia L."/>
            <person name="Yan H."/>
        </authorList>
    </citation>
    <scope>NUCLEOTIDE SEQUENCE [LARGE SCALE GENOMIC DNA]</scope>
    <source>
        <strain evidence="2 3">ACT12</strain>
    </source>
</reference>
<dbReference type="EMBL" id="CP019724">
    <property type="protein sequence ID" value="AQS72393.1"/>
    <property type="molecule type" value="Genomic_DNA"/>
</dbReference>
<protein>
    <submittedName>
        <fullName evidence="2">Uncharacterized protein</fullName>
    </submittedName>
</protein>
<feature type="region of interest" description="Disordered" evidence="1">
    <location>
        <begin position="16"/>
        <end position="37"/>
    </location>
</feature>
<organism evidence="2 3">
    <name type="scientific">Streptomyces pactum</name>
    <dbReference type="NCBI Taxonomy" id="68249"/>
    <lineage>
        <taxon>Bacteria</taxon>
        <taxon>Bacillati</taxon>
        <taxon>Actinomycetota</taxon>
        <taxon>Actinomycetes</taxon>
        <taxon>Kitasatosporales</taxon>
        <taxon>Streptomycetaceae</taxon>
        <taxon>Streptomyces</taxon>
    </lineage>
</organism>
<proteinExistence type="predicted"/>
<evidence type="ECO:0000313" key="2">
    <source>
        <dbReference type="EMBL" id="AQS72393.1"/>
    </source>
</evidence>
<keyword evidence="3" id="KW-1185">Reference proteome</keyword>
<name>A0A1S6JKW0_9ACTN</name>
<accession>A0A1S6JKW0</accession>